<name>A0A0B7C0S5_9EUPU</name>
<dbReference type="EMBL" id="HACG01051952">
    <property type="protein sequence ID" value="CEK98823.1"/>
    <property type="molecule type" value="Transcribed_RNA"/>
</dbReference>
<accession>A0A0B7C0S5</accession>
<dbReference type="AlphaFoldDB" id="A0A0B7C0S5"/>
<feature type="region of interest" description="Disordered" evidence="1">
    <location>
        <begin position="1"/>
        <end position="26"/>
    </location>
</feature>
<feature type="compositionally biased region" description="Basic and acidic residues" evidence="1">
    <location>
        <begin position="1"/>
        <end position="14"/>
    </location>
</feature>
<gene>
    <name evidence="2" type="primary">ORF219708</name>
</gene>
<sequence>YLERDQREIEPSDKHQKKKVTIGRGGSCNSEDTAHYVQGVLLRGNIGENRKILNRLALWHGGSSKLETESCRDT</sequence>
<organism evidence="2">
    <name type="scientific">Arion vulgaris</name>
    <dbReference type="NCBI Taxonomy" id="1028688"/>
    <lineage>
        <taxon>Eukaryota</taxon>
        <taxon>Metazoa</taxon>
        <taxon>Spiralia</taxon>
        <taxon>Lophotrochozoa</taxon>
        <taxon>Mollusca</taxon>
        <taxon>Gastropoda</taxon>
        <taxon>Heterobranchia</taxon>
        <taxon>Euthyneura</taxon>
        <taxon>Panpulmonata</taxon>
        <taxon>Eupulmonata</taxon>
        <taxon>Stylommatophora</taxon>
        <taxon>Helicina</taxon>
        <taxon>Arionoidea</taxon>
        <taxon>Arionidae</taxon>
        <taxon>Arion</taxon>
    </lineage>
</organism>
<evidence type="ECO:0000256" key="1">
    <source>
        <dbReference type="SAM" id="MobiDB-lite"/>
    </source>
</evidence>
<protein>
    <submittedName>
        <fullName evidence="2">Uncharacterized protein</fullName>
    </submittedName>
</protein>
<feature type="non-terminal residue" evidence="2">
    <location>
        <position position="1"/>
    </location>
</feature>
<reference evidence="2" key="1">
    <citation type="submission" date="2014-12" db="EMBL/GenBank/DDBJ databases">
        <title>Insight into the proteome of Arion vulgaris.</title>
        <authorList>
            <person name="Aradska J."/>
            <person name="Bulat T."/>
            <person name="Smidak R."/>
            <person name="Sarate P."/>
            <person name="Gangsoo J."/>
            <person name="Sialana F."/>
            <person name="Bilban M."/>
            <person name="Lubec G."/>
        </authorList>
    </citation>
    <scope>NUCLEOTIDE SEQUENCE</scope>
    <source>
        <tissue evidence="2">Skin</tissue>
    </source>
</reference>
<proteinExistence type="predicted"/>
<evidence type="ECO:0000313" key="2">
    <source>
        <dbReference type="EMBL" id="CEK98823.1"/>
    </source>
</evidence>